<proteinExistence type="predicted"/>
<reference evidence="1 2" key="1">
    <citation type="submission" date="2020-04" db="EMBL/GenBank/DDBJ databases">
        <title>Perkinsus olseni comparative genomics.</title>
        <authorList>
            <person name="Bogema D.R."/>
        </authorList>
    </citation>
    <scope>NUCLEOTIDE SEQUENCE [LARGE SCALE GENOMIC DNA]</scope>
    <source>
        <strain evidence="1">ATCC PRA-205</strain>
    </source>
</reference>
<dbReference type="EMBL" id="JABANM010017112">
    <property type="protein sequence ID" value="KAF4728335.1"/>
    <property type="molecule type" value="Genomic_DNA"/>
</dbReference>
<evidence type="ECO:0000313" key="2">
    <source>
        <dbReference type="Proteomes" id="UP000574390"/>
    </source>
</evidence>
<gene>
    <name evidence="1" type="ORF">FOZ62_015620</name>
</gene>
<organism evidence="1 2">
    <name type="scientific">Perkinsus olseni</name>
    <name type="common">Perkinsus atlanticus</name>
    <dbReference type="NCBI Taxonomy" id="32597"/>
    <lineage>
        <taxon>Eukaryota</taxon>
        <taxon>Sar</taxon>
        <taxon>Alveolata</taxon>
        <taxon>Perkinsozoa</taxon>
        <taxon>Perkinsea</taxon>
        <taxon>Perkinsida</taxon>
        <taxon>Perkinsidae</taxon>
        <taxon>Perkinsus</taxon>
    </lineage>
</organism>
<feature type="non-terminal residue" evidence="1">
    <location>
        <position position="99"/>
    </location>
</feature>
<evidence type="ECO:0000313" key="1">
    <source>
        <dbReference type="EMBL" id="KAF4728335.1"/>
    </source>
</evidence>
<protein>
    <submittedName>
        <fullName evidence="1">Uncharacterized protein</fullName>
    </submittedName>
</protein>
<dbReference type="Proteomes" id="UP000574390">
    <property type="component" value="Unassembled WGS sequence"/>
</dbReference>
<name>A0A7J6S6U9_PEROL</name>
<dbReference type="AlphaFoldDB" id="A0A7J6S6U9"/>
<sequence length="99" mass="11269">MTTIESILICRFNNYLDNCRISHNTVELALDGSVLGLMTTKYLESLRRHMIPVIGELTPLVNKILYTFNVLVCRLQLLEQCEDFLEVSIGCGANELLQH</sequence>
<accession>A0A7J6S6U9</accession>
<comment type="caution">
    <text evidence="1">The sequence shown here is derived from an EMBL/GenBank/DDBJ whole genome shotgun (WGS) entry which is preliminary data.</text>
</comment>